<evidence type="ECO:0000313" key="2">
    <source>
        <dbReference type="Proteomes" id="UP001212170"/>
    </source>
</evidence>
<organism evidence="1 2">
    <name type="scientific">Flavobacterium azizsancarii</name>
    <dbReference type="NCBI Taxonomy" id="2961580"/>
    <lineage>
        <taxon>Bacteria</taxon>
        <taxon>Pseudomonadati</taxon>
        <taxon>Bacteroidota</taxon>
        <taxon>Flavobacteriia</taxon>
        <taxon>Flavobacteriales</taxon>
        <taxon>Flavobacteriaceae</taxon>
        <taxon>Flavobacterium</taxon>
    </lineage>
</organism>
<accession>A0ABT4WC20</accession>
<reference evidence="1 2" key="1">
    <citation type="journal article" date="2023" name="Chemosphere">
        <title>Whole genome analysis of Flavobacterium aziz-sancarii sp. nov., isolated from Ardley Island (Antarctica), revealed a rich resistome and bioremediation potential.</title>
        <authorList>
            <person name="Otur C."/>
            <person name="Okay S."/>
            <person name="Kurt-Kizildogan A."/>
        </authorList>
    </citation>
    <scope>NUCLEOTIDE SEQUENCE [LARGE SCALE GENOMIC DNA]</scope>
    <source>
        <strain evidence="1 2">AC</strain>
    </source>
</reference>
<proteinExistence type="predicted"/>
<protein>
    <recommendedName>
        <fullName evidence="3">Lipocalin-like domain-containing protein</fullName>
    </recommendedName>
</protein>
<keyword evidence="2" id="KW-1185">Reference proteome</keyword>
<dbReference type="EMBL" id="JAMZNK010000013">
    <property type="protein sequence ID" value="MDA6070063.1"/>
    <property type="molecule type" value="Genomic_DNA"/>
</dbReference>
<dbReference type="RefSeq" id="WP_271335873.1">
    <property type="nucleotide sequence ID" value="NZ_JAMZNK010000013.1"/>
</dbReference>
<name>A0ABT4WC20_9FLAO</name>
<dbReference type="PROSITE" id="PS51257">
    <property type="entry name" value="PROKAR_LIPOPROTEIN"/>
    <property type="match status" value="1"/>
</dbReference>
<dbReference type="Proteomes" id="UP001212170">
    <property type="component" value="Unassembled WGS sequence"/>
</dbReference>
<evidence type="ECO:0000313" key="1">
    <source>
        <dbReference type="EMBL" id="MDA6070063.1"/>
    </source>
</evidence>
<comment type="caution">
    <text evidence="1">The sequence shown here is derived from an EMBL/GenBank/DDBJ whole genome shotgun (WGS) entry which is preliminary data.</text>
</comment>
<sequence length="162" mass="19111">MGTLKYFSYLSFILLFISCNEYNDERHSFNTILLQQWNFSNCPKKIIFEKYLKNSNFKNIIEKDSSFNIICDSINKQIIISPYEPYIDKINYDIKLIIDDDIEYEIKDIKSKLDTSFYSFSVGRKYYINYSIYSMTVNGNKSIQNNDVNIVISANDGTIKKK</sequence>
<evidence type="ECO:0008006" key="3">
    <source>
        <dbReference type="Google" id="ProtNLM"/>
    </source>
</evidence>
<gene>
    <name evidence="1" type="ORF">NJT12_10580</name>
</gene>